<evidence type="ECO:0000256" key="1">
    <source>
        <dbReference type="ARBA" id="ARBA00009437"/>
    </source>
</evidence>
<dbReference type="Gene3D" id="3.40.190.10">
    <property type="entry name" value="Periplasmic binding protein-like II"/>
    <property type="match status" value="2"/>
</dbReference>
<evidence type="ECO:0000313" key="6">
    <source>
        <dbReference type="EMBL" id="MBB5130873.1"/>
    </source>
</evidence>
<dbReference type="PANTHER" id="PTHR30346">
    <property type="entry name" value="TRANSCRIPTIONAL DUAL REGULATOR HCAR-RELATED"/>
    <property type="match status" value="1"/>
</dbReference>
<dbReference type="CDD" id="cd05466">
    <property type="entry name" value="PBP2_LTTR_substrate"/>
    <property type="match status" value="1"/>
</dbReference>
<evidence type="ECO:0000256" key="2">
    <source>
        <dbReference type="ARBA" id="ARBA00023015"/>
    </source>
</evidence>
<evidence type="ECO:0000256" key="4">
    <source>
        <dbReference type="ARBA" id="ARBA00023163"/>
    </source>
</evidence>
<dbReference type="PROSITE" id="PS50931">
    <property type="entry name" value="HTH_LYSR"/>
    <property type="match status" value="1"/>
</dbReference>
<dbReference type="EMBL" id="JACHGN010000001">
    <property type="protein sequence ID" value="MBB5130873.1"/>
    <property type="molecule type" value="Genomic_DNA"/>
</dbReference>
<dbReference type="GO" id="GO:0003700">
    <property type="term" value="F:DNA-binding transcription factor activity"/>
    <property type="evidence" value="ECO:0007669"/>
    <property type="project" value="InterPro"/>
</dbReference>
<sequence length="299" mass="31486">MTMNIAQLRAFVAVLDAGGFSAAADELGITQSAVSHAVAALERTLGGPVLTRHGRPRPTPFGEEVLPHARAAVAAASAIRAVAERRDGLPSGTVRLGAPPSVCQGLIPRLMSRWKAVHPRIDVAVFEGEDDEVADWLARGTVDLAVLVDPPSAGGVPLTRDAFHALLAADHPLAGEPEIGAADLEDDPFLLSTGGCERHVREVFRRAGVRFAPAHRIRELATLLAMVRTGVGVSMVPGLTRAMLTPGLAMVPLTERVTRRLVLTAPPTTPCHPAASALLEAQRQDTESGPELALTSQEQ</sequence>
<dbReference type="Pfam" id="PF00126">
    <property type="entry name" value="HTH_1"/>
    <property type="match status" value="1"/>
</dbReference>
<feature type="domain" description="HTH lysR-type" evidence="5">
    <location>
        <begin position="3"/>
        <end position="59"/>
    </location>
</feature>
<dbReference type="InterPro" id="IPR000847">
    <property type="entry name" value="LysR_HTH_N"/>
</dbReference>
<accession>A0A840NYU7</accession>
<comment type="caution">
    <text evidence="6">The sequence shown here is derived from an EMBL/GenBank/DDBJ whole genome shotgun (WGS) entry which is preliminary data.</text>
</comment>
<reference evidence="6 7" key="1">
    <citation type="submission" date="2020-08" db="EMBL/GenBank/DDBJ databases">
        <title>Genomic Encyclopedia of Type Strains, Phase IV (KMG-IV): sequencing the most valuable type-strain genomes for metagenomic binning, comparative biology and taxonomic classification.</title>
        <authorList>
            <person name="Goeker M."/>
        </authorList>
    </citation>
    <scope>NUCLEOTIDE SEQUENCE [LARGE SCALE GENOMIC DNA]</scope>
    <source>
        <strain evidence="6 7">DSM 45615</strain>
    </source>
</reference>
<evidence type="ECO:0000259" key="5">
    <source>
        <dbReference type="PROSITE" id="PS50931"/>
    </source>
</evidence>
<keyword evidence="2" id="KW-0805">Transcription regulation</keyword>
<dbReference type="SUPFAM" id="SSF53850">
    <property type="entry name" value="Periplasmic binding protein-like II"/>
    <property type="match status" value="1"/>
</dbReference>
<dbReference type="PANTHER" id="PTHR30346:SF29">
    <property type="entry name" value="LYSR SUBSTRATE-BINDING"/>
    <property type="match status" value="1"/>
</dbReference>
<dbReference type="GO" id="GO:0003677">
    <property type="term" value="F:DNA binding"/>
    <property type="evidence" value="ECO:0007669"/>
    <property type="project" value="UniProtKB-KW"/>
</dbReference>
<organism evidence="6 7">
    <name type="scientific">Thermocatellispora tengchongensis</name>
    <dbReference type="NCBI Taxonomy" id="1073253"/>
    <lineage>
        <taxon>Bacteria</taxon>
        <taxon>Bacillati</taxon>
        <taxon>Actinomycetota</taxon>
        <taxon>Actinomycetes</taxon>
        <taxon>Streptosporangiales</taxon>
        <taxon>Streptosporangiaceae</taxon>
        <taxon>Thermocatellispora</taxon>
    </lineage>
</organism>
<dbReference type="PRINTS" id="PR00039">
    <property type="entry name" value="HTHLYSR"/>
</dbReference>
<dbReference type="Pfam" id="PF03466">
    <property type="entry name" value="LysR_substrate"/>
    <property type="match status" value="1"/>
</dbReference>
<evidence type="ECO:0000256" key="3">
    <source>
        <dbReference type="ARBA" id="ARBA00023125"/>
    </source>
</evidence>
<dbReference type="InterPro" id="IPR005119">
    <property type="entry name" value="LysR_subst-bd"/>
</dbReference>
<dbReference type="GO" id="GO:0032993">
    <property type="term" value="C:protein-DNA complex"/>
    <property type="evidence" value="ECO:0007669"/>
    <property type="project" value="TreeGrafter"/>
</dbReference>
<keyword evidence="3 6" id="KW-0238">DNA-binding</keyword>
<proteinExistence type="inferred from homology"/>
<comment type="similarity">
    <text evidence="1">Belongs to the LysR transcriptional regulatory family.</text>
</comment>
<keyword evidence="7" id="KW-1185">Reference proteome</keyword>
<dbReference type="SUPFAM" id="SSF46785">
    <property type="entry name" value="Winged helix' DNA-binding domain"/>
    <property type="match status" value="1"/>
</dbReference>
<dbReference type="InterPro" id="IPR036390">
    <property type="entry name" value="WH_DNA-bd_sf"/>
</dbReference>
<dbReference type="Gene3D" id="1.10.10.10">
    <property type="entry name" value="Winged helix-like DNA-binding domain superfamily/Winged helix DNA-binding domain"/>
    <property type="match status" value="1"/>
</dbReference>
<gene>
    <name evidence="6" type="ORF">HNP84_000561</name>
</gene>
<dbReference type="AlphaFoldDB" id="A0A840NYU7"/>
<dbReference type="InterPro" id="IPR036388">
    <property type="entry name" value="WH-like_DNA-bd_sf"/>
</dbReference>
<dbReference type="RefSeq" id="WP_185047691.1">
    <property type="nucleotide sequence ID" value="NZ_BAABIX010000013.1"/>
</dbReference>
<name>A0A840NYU7_9ACTN</name>
<keyword evidence="4" id="KW-0804">Transcription</keyword>
<protein>
    <submittedName>
        <fullName evidence="6">DNA-binding transcriptional LysR family regulator</fullName>
    </submittedName>
</protein>
<dbReference type="Proteomes" id="UP000578449">
    <property type="component" value="Unassembled WGS sequence"/>
</dbReference>
<evidence type="ECO:0000313" key="7">
    <source>
        <dbReference type="Proteomes" id="UP000578449"/>
    </source>
</evidence>